<dbReference type="Proteomes" id="UP000552954">
    <property type="component" value="Unassembled WGS sequence"/>
</dbReference>
<sequence>MSVPASSTPTFDDPAGTWNRRFSESGYLFGTEPNGWLHDHADLWQAGQRVLCVADGEGRNSVFLAQRGITVDAFDISEVGVRKARDFARITGVRVNFAVADIAQLQWPHGQYDGVAAIFFQFADPELRARIFRGFQRCLKPGGILVLQGYTPKQLEYRTGGPPIESHMYTPELLRESFAGMEILELREYEADLAEGNGHKGRSALIGLVARKAH</sequence>
<keyword evidence="1 3" id="KW-0808">Transferase</keyword>
<dbReference type="PANTHER" id="PTHR43861">
    <property type="entry name" value="TRANS-ACONITATE 2-METHYLTRANSFERASE-RELATED"/>
    <property type="match status" value="1"/>
</dbReference>
<keyword evidence="3" id="KW-0489">Methyltransferase</keyword>
<dbReference type="InterPro" id="IPR029063">
    <property type="entry name" value="SAM-dependent_MTases_sf"/>
</dbReference>
<feature type="domain" description="Methyltransferase" evidence="2">
    <location>
        <begin position="50"/>
        <end position="143"/>
    </location>
</feature>
<dbReference type="InterPro" id="IPR041698">
    <property type="entry name" value="Methyltransf_25"/>
</dbReference>
<keyword evidence="4" id="KW-1185">Reference proteome</keyword>
<protein>
    <submittedName>
        <fullName evidence="3">Class I SAM-dependent methyltransferase</fullName>
    </submittedName>
</protein>
<dbReference type="GO" id="GO:0008168">
    <property type="term" value="F:methyltransferase activity"/>
    <property type="evidence" value="ECO:0007669"/>
    <property type="project" value="UniProtKB-KW"/>
</dbReference>
<accession>A0A849KBF5</accession>
<proteinExistence type="predicted"/>
<evidence type="ECO:0000313" key="4">
    <source>
        <dbReference type="Proteomes" id="UP000552954"/>
    </source>
</evidence>
<dbReference type="RefSeq" id="WP_171556725.1">
    <property type="nucleotide sequence ID" value="NZ_JABFCS010000001.1"/>
</dbReference>
<dbReference type="Pfam" id="PF13649">
    <property type="entry name" value="Methyltransf_25"/>
    <property type="match status" value="1"/>
</dbReference>
<dbReference type="PANTHER" id="PTHR43861:SF3">
    <property type="entry name" value="PUTATIVE (AFU_ORTHOLOGUE AFUA_2G14390)-RELATED"/>
    <property type="match status" value="1"/>
</dbReference>
<gene>
    <name evidence="3" type="ORF">HK415_03060</name>
</gene>
<reference evidence="3 4" key="2">
    <citation type="submission" date="2020-06" db="EMBL/GenBank/DDBJ databases">
        <title>Ramlibacter rhizophilus sp. nov., isolated from rhizosphere soil of national flower Mugunghwa from South Korea.</title>
        <authorList>
            <person name="Zheng-Fei Y."/>
            <person name="Huan T."/>
        </authorList>
    </citation>
    <scope>NUCLEOTIDE SEQUENCE [LARGE SCALE GENOMIC DNA]</scope>
    <source>
        <strain evidence="3 4">B156</strain>
    </source>
</reference>
<dbReference type="AlphaFoldDB" id="A0A849KBF5"/>
<evidence type="ECO:0000259" key="2">
    <source>
        <dbReference type="Pfam" id="PF13649"/>
    </source>
</evidence>
<evidence type="ECO:0000256" key="1">
    <source>
        <dbReference type="ARBA" id="ARBA00022679"/>
    </source>
</evidence>
<comment type="caution">
    <text evidence="3">The sequence shown here is derived from an EMBL/GenBank/DDBJ whole genome shotgun (WGS) entry which is preliminary data.</text>
</comment>
<dbReference type="GO" id="GO:0032259">
    <property type="term" value="P:methylation"/>
    <property type="evidence" value="ECO:0007669"/>
    <property type="project" value="UniProtKB-KW"/>
</dbReference>
<dbReference type="Gene3D" id="3.40.50.150">
    <property type="entry name" value="Vaccinia Virus protein VP39"/>
    <property type="match status" value="1"/>
</dbReference>
<dbReference type="EMBL" id="JABFCS010000001">
    <property type="protein sequence ID" value="NNU42355.1"/>
    <property type="molecule type" value="Genomic_DNA"/>
</dbReference>
<dbReference type="SUPFAM" id="SSF53335">
    <property type="entry name" value="S-adenosyl-L-methionine-dependent methyltransferases"/>
    <property type="match status" value="1"/>
</dbReference>
<organism evidence="3 4">
    <name type="scientific">Ramlibacter montanisoli</name>
    <dbReference type="NCBI Taxonomy" id="2732512"/>
    <lineage>
        <taxon>Bacteria</taxon>
        <taxon>Pseudomonadati</taxon>
        <taxon>Pseudomonadota</taxon>
        <taxon>Betaproteobacteria</taxon>
        <taxon>Burkholderiales</taxon>
        <taxon>Comamonadaceae</taxon>
        <taxon>Ramlibacter</taxon>
    </lineage>
</organism>
<reference evidence="3 4" key="1">
    <citation type="submission" date="2020-05" db="EMBL/GenBank/DDBJ databases">
        <authorList>
            <person name="Khan S.A."/>
            <person name="Jeon C.O."/>
            <person name="Chun B.H."/>
        </authorList>
    </citation>
    <scope>NUCLEOTIDE SEQUENCE [LARGE SCALE GENOMIC DNA]</scope>
    <source>
        <strain evidence="3 4">B156</strain>
    </source>
</reference>
<evidence type="ECO:0000313" key="3">
    <source>
        <dbReference type="EMBL" id="NNU42355.1"/>
    </source>
</evidence>
<dbReference type="CDD" id="cd02440">
    <property type="entry name" value="AdoMet_MTases"/>
    <property type="match status" value="1"/>
</dbReference>
<name>A0A849KBF5_9BURK</name>